<proteinExistence type="predicted"/>
<evidence type="ECO:0008006" key="4">
    <source>
        <dbReference type="Google" id="ProtNLM"/>
    </source>
</evidence>
<sequence length="69" mass="6812">MGDGSAPGRVLLVQHAEKGRGADPGLTRRGVRQATTSRRRSPTSPAPGASGSGRSTPASAAAPAGPPPR</sequence>
<name>A0ABV4H1J3_9ACTN</name>
<feature type="compositionally biased region" description="Low complexity" evidence="1">
    <location>
        <begin position="42"/>
        <end position="63"/>
    </location>
</feature>
<dbReference type="EMBL" id="JBGFTU010000012">
    <property type="protein sequence ID" value="MEZ0165430.1"/>
    <property type="molecule type" value="Genomic_DNA"/>
</dbReference>
<keyword evidence="3" id="KW-1185">Reference proteome</keyword>
<accession>A0ABV4H1J3</accession>
<evidence type="ECO:0000313" key="2">
    <source>
        <dbReference type="EMBL" id="MEZ0165430.1"/>
    </source>
</evidence>
<comment type="caution">
    <text evidence="2">The sequence shown here is derived from an EMBL/GenBank/DDBJ whole genome shotgun (WGS) entry which is preliminary data.</text>
</comment>
<reference evidence="2 3" key="1">
    <citation type="submission" date="2024-07" db="EMBL/GenBank/DDBJ databases">
        <authorList>
            <person name="Thanompreechachai J."/>
            <person name="Duangmal K."/>
        </authorList>
    </citation>
    <scope>NUCLEOTIDE SEQUENCE [LARGE SCALE GENOMIC DNA]</scope>
    <source>
        <strain evidence="2 3">LSe6-4</strain>
    </source>
</reference>
<dbReference type="Proteomes" id="UP001565927">
    <property type="component" value="Unassembled WGS sequence"/>
</dbReference>
<gene>
    <name evidence="2" type="ORF">AB2L27_11730</name>
</gene>
<organism evidence="2 3">
    <name type="scientific">Kineococcus halophytocola</name>
    <dbReference type="NCBI Taxonomy" id="3234027"/>
    <lineage>
        <taxon>Bacteria</taxon>
        <taxon>Bacillati</taxon>
        <taxon>Actinomycetota</taxon>
        <taxon>Actinomycetes</taxon>
        <taxon>Kineosporiales</taxon>
        <taxon>Kineosporiaceae</taxon>
        <taxon>Kineococcus</taxon>
    </lineage>
</organism>
<dbReference type="RefSeq" id="WP_370441658.1">
    <property type="nucleotide sequence ID" value="NZ_JBGFTU010000012.1"/>
</dbReference>
<evidence type="ECO:0000313" key="3">
    <source>
        <dbReference type="Proteomes" id="UP001565927"/>
    </source>
</evidence>
<protein>
    <recommendedName>
        <fullName evidence="4">Histidine phosphatase family protein</fullName>
    </recommendedName>
</protein>
<evidence type="ECO:0000256" key="1">
    <source>
        <dbReference type="SAM" id="MobiDB-lite"/>
    </source>
</evidence>
<feature type="region of interest" description="Disordered" evidence="1">
    <location>
        <begin position="15"/>
        <end position="69"/>
    </location>
</feature>